<gene>
    <name evidence="1" type="ORF">NCTC12195_02998</name>
</gene>
<name>A0A380FJ85_STAGA</name>
<accession>A0A380FJ85</accession>
<proteinExistence type="predicted"/>
<sequence length="64" mass="7436">MHNKIVIRNVNDLTDIQQILSQTEHNQIPVNYYDESTKQLKTIGHISIENNQIALLLKSYHHGI</sequence>
<dbReference type="EC" id="2.7.7.7" evidence="1"/>
<evidence type="ECO:0000313" key="2">
    <source>
        <dbReference type="Proteomes" id="UP000255277"/>
    </source>
</evidence>
<reference evidence="1 2" key="1">
    <citation type="submission" date="2018-06" db="EMBL/GenBank/DDBJ databases">
        <authorList>
            <consortium name="Pathogen Informatics"/>
            <person name="Doyle S."/>
        </authorList>
    </citation>
    <scope>NUCLEOTIDE SEQUENCE [LARGE SCALE GENOMIC DNA]</scope>
    <source>
        <strain evidence="1 2">NCTC12195</strain>
    </source>
</reference>
<keyword evidence="1" id="KW-0548">Nucleotidyltransferase</keyword>
<protein>
    <submittedName>
        <fullName evidence="1">DNA polymerase III alpha subunit</fullName>
        <ecNumber evidence="1">2.7.7.7</ecNumber>
    </submittedName>
</protein>
<dbReference type="EMBL" id="UHDK01000001">
    <property type="protein sequence ID" value="SUM33533.1"/>
    <property type="molecule type" value="Genomic_DNA"/>
</dbReference>
<dbReference type="AlphaFoldDB" id="A0A380FJ85"/>
<organism evidence="1 2">
    <name type="scientific">Staphylococcus gallinarum</name>
    <dbReference type="NCBI Taxonomy" id="1293"/>
    <lineage>
        <taxon>Bacteria</taxon>
        <taxon>Bacillati</taxon>
        <taxon>Bacillota</taxon>
        <taxon>Bacilli</taxon>
        <taxon>Bacillales</taxon>
        <taxon>Staphylococcaceae</taxon>
        <taxon>Staphylococcus</taxon>
    </lineage>
</organism>
<dbReference type="GO" id="GO:0003887">
    <property type="term" value="F:DNA-directed DNA polymerase activity"/>
    <property type="evidence" value="ECO:0007669"/>
    <property type="project" value="UniProtKB-EC"/>
</dbReference>
<dbReference type="Proteomes" id="UP000255277">
    <property type="component" value="Unassembled WGS sequence"/>
</dbReference>
<keyword evidence="1" id="KW-0808">Transferase</keyword>
<evidence type="ECO:0000313" key="1">
    <source>
        <dbReference type="EMBL" id="SUM33533.1"/>
    </source>
</evidence>